<evidence type="ECO:0000313" key="1">
    <source>
        <dbReference type="EMBL" id="MEJ5978054.1"/>
    </source>
</evidence>
<dbReference type="PANTHER" id="PTHR36451">
    <property type="entry name" value="PAPS-DEPENDENT SULFOTRANSFERASE STF3"/>
    <property type="match status" value="1"/>
</dbReference>
<dbReference type="GO" id="GO:0016740">
    <property type="term" value="F:transferase activity"/>
    <property type="evidence" value="ECO:0007669"/>
    <property type="project" value="UniProtKB-KW"/>
</dbReference>
<keyword evidence="2" id="KW-1185">Reference proteome</keyword>
<reference evidence="1 2" key="1">
    <citation type="submission" date="2024-03" db="EMBL/GenBank/DDBJ databases">
        <authorList>
            <person name="Jo J.-H."/>
        </authorList>
    </citation>
    <scope>NUCLEOTIDE SEQUENCE [LARGE SCALE GENOMIC DNA]</scope>
    <source>
        <strain evidence="1 2">PS1R-30</strain>
    </source>
</reference>
<dbReference type="EMBL" id="JBBHJZ010000003">
    <property type="protein sequence ID" value="MEJ5978054.1"/>
    <property type="molecule type" value="Genomic_DNA"/>
</dbReference>
<protein>
    <submittedName>
        <fullName evidence="1">Sulfotransferase</fullName>
        <ecNumber evidence="1">2.8.2.-</ecNumber>
    </submittedName>
</protein>
<keyword evidence="1" id="KW-0808">Transferase</keyword>
<dbReference type="RefSeq" id="WP_339587998.1">
    <property type="nucleotide sequence ID" value="NZ_JBBHJZ010000003.1"/>
</dbReference>
<dbReference type="InterPro" id="IPR027417">
    <property type="entry name" value="P-loop_NTPase"/>
</dbReference>
<dbReference type="PANTHER" id="PTHR36451:SF1">
    <property type="entry name" value="OMEGA-HYDROXY-BETA-DIHYDROMENAQUINONE-9 SULFOTRANSFERASE STF3"/>
    <property type="match status" value="1"/>
</dbReference>
<evidence type="ECO:0000313" key="2">
    <source>
        <dbReference type="Proteomes" id="UP001361239"/>
    </source>
</evidence>
<dbReference type="SUPFAM" id="SSF52540">
    <property type="entry name" value="P-loop containing nucleoside triphosphate hydrolases"/>
    <property type="match status" value="1"/>
</dbReference>
<dbReference type="InterPro" id="IPR052736">
    <property type="entry name" value="Stf3_sulfotransferase"/>
</dbReference>
<proteinExistence type="predicted"/>
<dbReference type="EC" id="2.8.2.-" evidence="1"/>
<accession>A0ABU8RYE9</accession>
<sequence>MTSELDQAKQAFAFEPLLDQAFAEAGTGASSFRDERFFEGLHRVLAIPHNIAISLSGVQIMHANSLRFLVNRLRWEADVARHPEILDEDVDDPIVVLGLPRSGTTKLQRFLSADPALQATPAWAMWNPAPFPGEMRGDPSPRREWAARMMNAVTNTGETYQKMHEFAADEAEESSFIPIANFDNIGQFITAPDYSYLDWLRSRSRVPSQEYLKQQLKYLQWQNGGKNDRPWLLKNPCNTGEFLEVLEVFPRATFVISRRDIYKTMGSSMRMGTEILQNTFDPLDPQFVGRYTVDIWAYEAKRYLEQRQAKGSEVRLIEADYRTCVTDGISVAREVYAAHGLPWTARGEAAMRQWDIDNPRHKLGSYGYELEDYGWSEEKIAEAFGPIAEDWRGK</sequence>
<dbReference type="Gene3D" id="3.40.50.300">
    <property type="entry name" value="P-loop containing nucleotide triphosphate hydrolases"/>
    <property type="match status" value="1"/>
</dbReference>
<comment type="caution">
    <text evidence="1">The sequence shown here is derived from an EMBL/GenBank/DDBJ whole genome shotgun (WGS) entry which is preliminary data.</text>
</comment>
<dbReference type="Proteomes" id="UP001361239">
    <property type="component" value="Unassembled WGS sequence"/>
</dbReference>
<dbReference type="Pfam" id="PF13469">
    <property type="entry name" value="Sulfotransfer_3"/>
    <property type="match status" value="1"/>
</dbReference>
<organism evidence="1 2">
    <name type="scientific">Novosphingobium anseongense</name>
    <dbReference type="NCBI Taxonomy" id="3133436"/>
    <lineage>
        <taxon>Bacteria</taxon>
        <taxon>Pseudomonadati</taxon>
        <taxon>Pseudomonadota</taxon>
        <taxon>Alphaproteobacteria</taxon>
        <taxon>Sphingomonadales</taxon>
        <taxon>Sphingomonadaceae</taxon>
        <taxon>Novosphingobium</taxon>
    </lineage>
</organism>
<name>A0ABU8RYE9_9SPHN</name>
<gene>
    <name evidence="1" type="ORF">WG901_15490</name>
</gene>